<sequence>MGDTHYWTIKNGEKWSSVWDDVVGDIHRIVDYVQAHPESMGFRKGRTKPCVDVRFKDRYVVINDAVEEAENVILQRNGRGFDCCKSVYHSFDIVLQAVLLRMHHYMGDEVLDISSDVEWDEWERGVGLVKKVFEVEEVQKPKNIED</sequence>
<dbReference type="OrthoDB" id="2958217at2759"/>
<dbReference type="HOGENOM" id="CLU_111691_1_0_1"/>
<reference evidence="1 2" key="1">
    <citation type="journal article" date="2010" name="Nat. Biotechnol.">
        <title>Genome sequence of the model mushroom Schizophyllum commune.</title>
        <authorList>
            <person name="Ohm R.A."/>
            <person name="de Jong J.F."/>
            <person name="Lugones L.G."/>
            <person name="Aerts A."/>
            <person name="Kothe E."/>
            <person name="Stajich J.E."/>
            <person name="de Vries R.P."/>
            <person name="Record E."/>
            <person name="Levasseur A."/>
            <person name="Baker S.E."/>
            <person name="Bartholomew K.A."/>
            <person name="Coutinho P.M."/>
            <person name="Erdmann S."/>
            <person name="Fowler T.J."/>
            <person name="Gathman A.C."/>
            <person name="Lombard V."/>
            <person name="Henrissat B."/>
            <person name="Knabe N."/>
            <person name="Kuees U."/>
            <person name="Lilly W.W."/>
            <person name="Lindquist E."/>
            <person name="Lucas S."/>
            <person name="Magnuson J.K."/>
            <person name="Piumi F."/>
            <person name="Raudaskoski M."/>
            <person name="Salamov A."/>
            <person name="Schmutz J."/>
            <person name="Schwarze F.W.M.R."/>
            <person name="vanKuyk P.A."/>
            <person name="Horton J.S."/>
            <person name="Grigoriev I.V."/>
            <person name="Woesten H.A.B."/>
        </authorList>
    </citation>
    <scope>NUCLEOTIDE SEQUENCE [LARGE SCALE GENOMIC DNA]</scope>
    <source>
        <strain evidence="2">H4-8 / FGSC 9210</strain>
    </source>
</reference>
<dbReference type="GeneID" id="9595799"/>
<accession>D8Q140</accession>
<organism evidence="2">
    <name type="scientific">Schizophyllum commune (strain H4-8 / FGSC 9210)</name>
    <name type="common">Split gill fungus</name>
    <dbReference type="NCBI Taxonomy" id="578458"/>
    <lineage>
        <taxon>Eukaryota</taxon>
        <taxon>Fungi</taxon>
        <taxon>Dikarya</taxon>
        <taxon>Basidiomycota</taxon>
        <taxon>Agaricomycotina</taxon>
        <taxon>Agaricomycetes</taxon>
        <taxon>Agaricomycetidae</taxon>
        <taxon>Agaricales</taxon>
        <taxon>Schizophyllaceae</taxon>
        <taxon>Schizophyllum</taxon>
    </lineage>
</organism>
<gene>
    <name evidence="1" type="ORF">SCHCODRAFT_108125</name>
</gene>
<proteinExistence type="predicted"/>
<dbReference type="Proteomes" id="UP000007431">
    <property type="component" value="Unassembled WGS sequence"/>
</dbReference>
<evidence type="ECO:0000313" key="1">
    <source>
        <dbReference type="EMBL" id="EFI97872.1"/>
    </source>
</evidence>
<name>D8Q140_SCHCM</name>
<feature type="non-terminal residue" evidence="1">
    <location>
        <position position="146"/>
    </location>
</feature>
<keyword evidence="2" id="KW-1185">Reference proteome</keyword>
<dbReference type="eggNOG" id="ENOG502SBQF">
    <property type="taxonomic scope" value="Eukaryota"/>
</dbReference>
<dbReference type="KEGG" id="scm:SCHCO_02618929"/>
<dbReference type="EMBL" id="GL377305">
    <property type="protein sequence ID" value="EFI97872.1"/>
    <property type="molecule type" value="Genomic_DNA"/>
</dbReference>
<evidence type="ECO:0000313" key="2">
    <source>
        <dbReference type="Proteomes" id="UP000007431"/>
    </source>
</evidence>
<dbReference type="RefSeq" id="XP_003032775.1">
    <property type="nucleotide sequence ID" value="XM_003032729.1"/>
</dbReference>
<protein>
    <submittedName>
        <fullName evidence="1">Uncharacterized protein</fullName>
    </submittedName>
</protein>
<dbReference type="VEuPathDB" id="FungiDB:SCHCODRAFT_02618929"/>
<dbReference type="InParanoid" id="D8Q140"/>
<dbReference type="AlphaFoldDB" id="D8Q140"/>